<accession>A0A4Y9KXP5</accession>
<evidence type="ECO:0000313" key="1">
    <source>
        <dbReference type="EMBL" id="TFV35267.1"/>
    </source>
</evidence>
<dbReference type="EMBL" id="SPQS01000026">
    <property type="protein sequence ID" value="TFV69520.1"/>
    <property type="molecule type" value="Genomic_DNA"/>
</dbReference>
<name>A0A4Y9NNQ7_9BRAD</name>
<dbReference type="OrthoDB" id="4119964at2"/>
<organism evidence="2 3">
    <name type="scientific">Bradyrhizobium frederickii</name>
    <dbReference type="NCBI Taxonomy" id="2560054"/>
    <lineage>
        <taxon>Bacteria</taxon>
        <taxon>Pseudomonadati</taxon>
        <taxon>Pseudomonadota</taxon>
        <taxon>Alphaproteobacteria</taxon>
        <taxon>Hyphomicrobiales</taxon>
        <taxon>Nitrobacteraceae</taxon>
        <taxon>Bradyrhizobium</taxon>
    </lineage>
</organism>
<evidence type="ECO:0000313" key="4">
    <source>
        <dbReference type="Proteomes" id="UP000298225"/>
    </source>
</evidence>
<dbReference type="EMBL" id="SPQU01000015">
    <property type="protein sequence ID" value="TFV35267.1"/>
    <property type="molecule type" value="Genomic_DNA"/>
</dbReference>
<dbReference type="Pfam" id="PF11185">
    <property type="entry name" value="DUF2971"/>
    <property type="match status" value="1"/>
</dbReference>
<protein>
    <submittedName>
        <fullName evidence="2">DUF2971 domain-containing protein</fullName>
    </submittedName>
</protein>
<sequence length="321" mass="36885">MAEKRSVPRRLFKYRAFNNLTLDMIIADNLFYADPSTFNDPLDTRPSLNADLPATDIESALRQLIERRVSAEMKAAAQTIRYKGPKTLDHIDRLSRLQADQVISEIIHNATDPSYEIDDPLQFLLGRYLEKELLLQYDKGIVSLGQRATCPLMWSHYGDQHHGVCIGYSVPSDALDDLHKVQYGGTRLVDASKVLAMLDGDKDARRQVDEAVLLRKAASWRYEQEWRLIGPRGVQRSLLELEEVIFGMRCKEAVKYAIVTALDGRQRPVRFYEMRELHGTFNLKKYPLEEGEMRAFFPRRSRDIHEAFQSIAATQREGQPS</sequence>
<keyword evidence="4" id="KW-1185">Reference proteome</keyword>
<dbReference type="Proteomes" id="UP000297700">
    <property type="component" value="Unassembled WGS sequence"/>
</dbReference>
<evidence type="ECO:0000313" key="3">
    <source>
        <dbReference type="Proteomes" id="UP000297700"/>
    </source>
</evidence>
<reference evidence="2 3" key="2">
    <citation type="submission" date="2019-03" db="EMBL/GenBank/DDBJ databases">
        <title>Bradyrhizobium strains diversity.</title>
        <authorList>
            <person name="Urquiaga M.C.O."/>
            <person name="Hungria M."/>
            <person name="Delamuta J.R.M."/>
            <person name="Klepa M.S."/>
        </authorList>
    </citation>
    <scope>NUCLEOTIDE SEQUENCE [LARGE SCALE GENOMIC DNA]</scope>
    <source>
        <strain evidence="2 3">CNPSo 3426</strain>
    </source>
</reference>
<dbReference type="RefSeq" id="WP_126259248.1">
    <property type="nucleotide sequence ID" value="NZ_SPQS01000026.1"/>
</dbReference>
<dbReference type="AlphaFoldDB" id="A0A4Y9NNQ7"/>
<gene>
    <name evidence="2" type="ORF">E4K64_32960</name>
    <name evidence="1" type="ORF">E4K66_27495</name>
</gene>
<comment type="caution">
    <text evidence="2">The sequence shown here is derived from an EMBL/GenBank/DDBJ whole genome shotgun (WGS) entry which is preliminary data.</text>
</comment>
<proteinExistence type="predicted"/>
<accession>A0A4Y9NNQ7</accession>
<dbReference type="InterPro" id="IPR021352">
    <property type="entry name" value="DUF2971"/>
</dbReference>
<evidence type="ECO:0000313" key="2">
    <source>
        <dbReference type="EMBL" id="TFV69520.1"/>
    </source>
</evidence>
<reference evidence="1 4" key="1">
    <citation type="submission" date="2019-03" db="EMBL/GenBank/DDBJ databases">
        <title>Bradyrhizobium strains diversity isolated from Chamaecrista fasciculata.</title>
        <authorList>
            <person name="Urquiaga M.C.O."/>
            <person name="Hungria M."/>
            <person name="Delamuta J.R.M."/>
        </authorList>
    </citation>
    <scope>NUCLEOTIDE SEQUENCE [LARGE SCALE GENOMIC DNA]</scope>
    <source>
        <strain evidence="1 4">CNPSo 3424</strain>
    </source>
</reference>
<dbReference type="Proteomes" id="UP000298225">
    <property type="component" value="Unassembled WGS sequence"/>
</dbReference>